<dbReference type="KEGG" id="awe:JG540_04960"/>
<evidence type="ECO:0000313" key="1">
    <source>
        <dbReference type="EMBL" id="QQM68175.1"/>
    </source>
</evidence>
<sequence length="108" mass="12027">MRQDQAGTGDGGPAARPEVLTPLSVERIAGLLKQRGDVFFIDSARRLGGGDWNRVFFYFLLQGDDREALEVRADYPGTVSAVHLEKVREVIDDSNRRFPLVQGLLPDK</sequence>
<dbReference type="EMBL" id="CP066802">
    <property type="protein sequence ID" value="QQM68175.1"/>
    <property type="molecule type" value="Genomic_DNA"/>
</dbReference>
<evidence type="ECO:0000313" key="2">
    <source>
        <dbReference type="Proteomes" id="UP000595895"/>
    </source>
</evidence>
<reference evidence="1 2" key="1">
    <citation type="submission" date="2020-12" db="EMBL/GenBank/DDBJ databases">
        <authorList>
            <person name="Zhou J."/>
        </authorList>
    </citation>
    <scope>NUCLEOTIDE SEQUENCE [LARGE SCALE GENOMIC DNA]</scope>
    <source>
        <strain evidence="1 2">CCUG 61299</strain>
    </source>
</reference>
<dbReference type="Proteomes" id="UP000595895">
    <property type="component" value="Chromosome"/>
</dbReference>
<protein>
    <submittedName>
        <fullName evidence="1">Uncharacterized protein</fullName>
    </submittedName>
</protein>
<accession>A0A7T7S2Y4</accession>
<keyword evidence="2" id="KW-1185">Reference proteome</keyword>
<dbReference type="RefSeq" id="WP_200277751.1">
    <property type="nucleotide sequence ID" value="NZ_CP066802.1"/>
</dbReference>
<name>A0A7T7S2Y4_9ACTO</name>
<organism evidence="1 2">
    <name type="scientific">Actinomyces weissii</name>
    <dbReference type="NCBI Taxonomy" id="675090"/>
    <lineage>
        <taxon>Bacteria</taxon>
        <taxon>Bacillati</taxon>
        <taxon>Actinomycetota</taxon>
        <taxon>Actinomycetes</taxon>
        <taxon>Actinomycetales</taxon>
        <taxon>Actinomycetaceae</taxon>
        <taxon>Actinomyces</taxon>
    </lineage>
</organism>
<dbReference type="AlphaFoldDB" id="A0A7T7S2Y4"/>
<proteinExistence type="predicted"/>
<gene>
    <name evidence="1" type="ORF">JG540_04960</name>
</gene>